<reference evidence="1 2" key="1">
    <citation type="journal article" date="2018" name="Sci. Rep.">
        <title>Genomic signatures of local adaptation to the degree of environmental predictability in rotifers.</title>
        <authorList>
            <person name="Franch-Gras L."/>
            <person name="Hahn C."/>
            <person name="Garcia-Roger E.M."/>
            <person name="Carmona M.J."/>
            <person name="Serra M."/>
            <person name="Gomez A."/>
        </authorList>
    </citation>
    <scope>NUCLEOTIDE SEQUENCE [LARGE SCALE GENOMIC DNA]</scope>
    <source>
        <strain evidence="1">HYR1</strain>
    </source>
</reference>
<dbReference type="OrthoDB" id="10440592at2759"/>
<evidence type="ECO:0000313" key="2">
    <source>
        <dbReference type="Proteomes" id="UP000276133"/>
    </source>
</evidence>
<dbReference type="EMBL" id="REGN01007132">
    <property type="protein sequence ID" value="RNA07183.1"/>
    <property type="molecule type" value="Genomic_DNA"/>
</dbReference>
<proteinExistence type="predicted"/>
<organism evidence="1 2">
    <name type="scientific">Brachionus plicatilis</name>
    <name type="common">Marine rotifer</name>
    <name type="synonym">Brachionus muelleri</name>
    <dbReference type="NCBI Taxonomy" id="10195"/>
    <lineage>
        <taxon>Eukaryota</taxon>
        <taxon>Metazoa</taxon>
        <taxon>Spiralia</taxon>
        <taxon>Gnathifera</taxon>
        <taxon>Rotifera</taxon>
        <taxon>Eurotatoria</taxon>
        <taxon>Monogononta</taxon>
        <taxon>Pseudotrocha</taxon>
        <taxon>Ploima</taxon>
        <taxon>Brachionidae</taxon>
        <taxon>Brachionus</taxon>
    </lineage>
</organism>
<protein>
    <submittedName>
        <fullName evidence="1">Uncharacterized protein</fullName>
    </submittedName>
</protein>
<sequence length="367" mass="42510">MNPSLHEIENCLFEKLKNLNCVPIKNVIAIEPNIFLKNIILDQSYLQEKLNLFIWMLFKVEPTFASDFVDSEYFSSEEKCKKIIDCLTCLGFVDPVDFNKSKLLNTSTKNFKEVLLILDDLGKFLPKRSVTTLDDFTFDFSMTSSFLPSVPSAKSEENDEAFERKMQIFDDANFFTEYRSIVQPGSSSSLIPSDLSRVIKNINANSTYFESIQASKMTRSDLVPSLEECLEKVQKEIEHNQSILKSSNDSNFNLVQLEENSDEFAQRNAKLERYLEEIGSYLNNFREMSKSVLDGEDSQAEHEANWNEFKPESKLEQNFEKFYSLIEDYKKANCFPEILIIYTENKLFGNQLRNCCTIYPRAVKNID</sequence>
<evidence type="ECO:0000313" key="1">
    <source>
        <dbReference type="EMBL" id="RNA07183.1"/>
    </source>
</evidence>
<dbReference type="AlphaFoldDB" id="A0A3M7Q740"/>
<dbReference type="Proteomes" id="UP000276133">
    <property type="component" value="Unassembled WGS sequence"/>
</dbReference>
<comment type="caution">
    <text evidence="1">The sequence shown here is derived from an EMBL/GenBank/DDBJ whole genome shotgun (WGS) entry which is preliminary data.</text>
</comment>
<accession>A0A3M7Q740</accession>
<name>A0A3M7Q740_BRAPC</name>
<gene>
    <name evidence="1" type="ORF">BpHYR1_004296</name>
</gene>
<keyword evidence="2" id="KW-1185">Reference proteome</keyword>